<dbReference type="EMBL" id="OX597834">
    <property type="protein sequence ID" value="CAI9738167.1"/>
    <property type="molecule type" value="Genomic_DNA"/>
</dbReference>
<dbReference type="AlphaFoldDB" id="A0AA36BR33"/>
<proteinExistence type="predicted"/>
<reference evidence="1" key="1">
    <citation type="submission" date="2023-08" db="EMBL/GenBank/DDBJ databases">
        <authorList>
            <person name="Alioto T."/>
            <person name="Alioto T."/>
            <person name="Gomez Garrido J."/>
        </authorList>
    </citation>
    <scope>NUCLEOTIDE SEQUENCE</scope>
</reference>
<name>A0AA36BR33_OCTVU</name>
<gene>
    <name evidence="1" type="ORF">OCTVUL_1B031025</name>
</gene>
<evidence type="ECO:0000313" key="1">
    <source>
        <dbReference type="EMBL" id="CAI9738167.1"/>
    </source>
</evidence>
<keyword evidence="2" id="KW-1185">Reference proteome</keyword>
<organism evidence="1 2">
    <name type="scientific">Octopus vulgaris</name>
    <name type="common">Common octopus</name>
    <dbReference type="NCBI Taxonomy" id="6645"/>
    <lineage>
        <taxon>Eukaryota</taxon>
        <taxon>Metazoa</taxon>
        <taxon>Spiralia</taxon>
        <taxon>Lophotrochozoa</taxon>
        <taxon>Mollusca</taxon>
        <taxon>Cephalopoda</taxon>
        <taxon>Coleoidea</taxon>
        <taxon>Octopodiformes</taxon>
        <taxon>Octopoda</taxon>
        <taxon>Incirrata</taxon>
        <taxon>Octopodidae</taxon>
        <taxon>Octopus</taxon>
    </lineage>
</organism>
<accession>A0AA36BR33</accession>
<sequence length="95" mass="11277">MKENTRGKELHVAYTYDSLEYVILKFQRIFDRGSPRKQNTKLSTKCLLFVHNISKTIDALSFSITTWENERKPFTDIGTTTKKRSYNYDIRSYDL</sequence>
<protein>
    <submittedName>
        <fullName evidence="1">Uncharacterized protein</fullName>
    </submittedName>
</protein>
<dbReference type="Proteomes" id="UP001162480">
    <property type="component" value="Chromosome 21"/>
</dbReference>
<evidence type="ECO:0000313" key="2">
    <source>
        <dbReference type="Proteomes" id="UP001162480"/>
    </source>
</evidence>